<organism evidence="2 3">
    <name type="scientific">Harenicola maris</name>
    <dbReference type="NCBI Taxonomy" id="2841044"/>
    <lineage>
        <taxon>Bacteria</taxon>
        <taxon>Pseudomonadati</taxon>
        <taxon>Pseudomonadota</taxon>
        <taxon>Alphaproteobacteria</taxon>
        <taxon>Rhodobacterales</taxon>
        <taxon>Paracoccaceae</taxon>
        <taxon>Harenicola</taxon>
    </lineage>
</organism>
<dbReference type="RefSeq" id="WP_327795458.1">
    <property type="nucleotide sequence ID" value="NZ_JADQAZ010000004.1"/>
</dbReference>
<dbReference type="Pfam" id="PF07475">
    <property type="entry name" value="Hpr_kinase_C"/>
    <property type="match status" value="1"/>
</dbReference>
<name>A0AAP2CXB7_9RHOB</name>
<dbReference type="Gene3D" id="3.40.50.300">
    <property type="entry name" value="P-loop containing nucleotide triphosphate hydrolases"/>
    <property type="match status" value="1"/>
</dbReference>
<proteinExistence type="predicted"/>
<evidence type="ECO:0000259" key="1">
    <source>
        <dbReference type="Pfam" id="PF07475"/>
    </source>
</evidence>
<dbReference type="EMBL" id="JADQAZ010000004">
    <property type="protein sequence ID" value="MBT0959223.1"/>
    <property type="molecule type" value="Genomic_DNA"/>
</dbReference>
<dbReference type="AlphaFoldDB" id="A0AAP2CXB7"/>
<dbReference type="SUPFAM" id="SSF53795">
    <property type="entry name" value="PEP carboxykinase-like"/>
    <property type="match status" value="1"/>
</dbReference>
<keyword evidence="2" id="KW-0418">Kinase</keyword>
<dbReference type="GO" id="GO:0000155">
    <property type="term" value="F:phosphorelay sensor kinase activity"/>
    <property type="evidence" value="ECO:0007669"/>
    <property type="project" value="InterPro"/>
</dbReference>
<reference evidence="2 3" key="1">
    <citation type="journal article" date="2021" name="Arch. Microbiol.">
        <title>Harenicola maris gen. nov., sp. nov. isolated from the Sea of Japan shallow sediments.</title>
        <authorList>
            <person name="Romanenko L.A."/>
            <person name="Kurilenko V.V."/>
            <person name="Chernysheva N.Y."/>
            <person name="Tekutyeva L.A."/>
            <person name="Velansky P.V."/>
            <person name="Svetashev V.I."/>
            <person name="Isaeva M.P."/>
        </authorList>
    </citation>
    <scope>NUCLEOTIDE SEQUENCE [LARGE SCALE GENOMIC DNA]</scope>
    <source>
        <strain evidence="2 3">KMM 3653</strain>
    </source>
</reference>
<keyword evidence="2" id="KW-0808">Transferase</keyword>
<keyword evidence="3" id="KW-1185">Reference proteome</keyword>
<dbReference type="GO" id="GO:0006109">
    <property type="term" value="P:regulation of carbohydrate metabolic process"/>
    <property type="evidence" value="ECO:0007669"/>
    <property type="project" value="InterPro"/>
</dbReference>
<dbReference type="GO" id="GO:0005524">
    <property type="term" value="F:ATP binding"/>
    <property type="evidence" value="ECO:0007669"/>
    <property type="project" value="InterPro"/>
</dbReference>
<accession>A0AAP2CXB7</accession>
<dbReference type="Proteomes" id="UP001315686">
    <property type="component" value="Unassembled WGS sequence"/>
</dbReference>
<evidence type="ECO:0000313" key="3">
    <source>
        <dbReference type="Proteomes" id="UP001315686"/>
    </source>
</evidence>
<evidence type="ECO:0000313" key="2">
    <source>
        <dbReference type="EMBL" id="MBT0959223.1"/>
    </source>
</evidence>
<dbReference type="InterPro" id="IPR027417">
    <property type="entry name" value="P-loop_NTPase"/>
</dbReference>
<feature type="domain" description="HPr kinase/phosphorylase C-terminal" evidence="1">
    <location>
        <begin position="1"/>
        <end position="80"/>
    </location>
</feature>
<protein>
    <submittedName>
        <fullName evidence="2">Serine kinase</fullName>
    </submittedName>
</protein>
<dbReference type="InterPro" id="IPR011104">
    <property type="entry name" value="Hpr_kin/Pase_C"/>
</dbReference>
<comment type="caution">
    <text evidence="2">The sequence shown here is derived from an EMBL/GenBank/DDBJ whole genome shotgun (WGS) entry which is preliminary data.</text>
</comment>
<gene>
    <name evidence="2" type="ORF">IV417_17685</name>
</gene>
<sequence length="142" mass="14652">MAHQTILHATCVAFGPRAVLITGASGTGKSSLGLALLAAGGALISDDRTALQRRGESLLASCPAAAIHGRIEARGMGILMAPAQDSAEVALVVDLNAPAETQRLPPPRNTRICDVTLPLFFRPEGAHFAHALALYLSHGPAT</sequence>